<accession>A0A934N6Y8</accession>
<dbReference type="FunFam" id="2.30.250.10:FF:000003">
    <property type="entry name" value="Probable M18 family aminopeptidase 2"/>
    <property type="match status" value="1"/>
</dbReference>
<evidence type="ECO:0000256" key="3">
    <source>
        <dbReference type="ARBA" id="ARBA00022438"/>
    </source>
</evidence>
<dbReference type="GO" id="GO:0005737">
    <property type="term" value="C:cytoplasm"/>
    <property type="evidence" value="ECO:0007669"/>
    <property type="project" value="UniProtKB-ARBA"/>
</dbReference>
<dbReference type="EC" id="3.4.11.-" evidence="10"/>
<organism evidence="11 12">
    <name type="scientific">Marinomonas transparens</name>
    <dbReference type="NCBI Taxonomy" id="2795388"/>
    <lineage>
        <taxon>Bacteria</taxon>
        <taxon>Pseudomonadati</taxon>
        <taxon>Pseudomonadota</taxon>
        <taxon>Gammaproteobacteria</taxon>
        <taxon>Oceanospirillales</taxon>
        <taxon>Oceanospirillaceae</taxon>
        <taxon>Marinomonas</taxon>
    </lineage>
</organism>
<gene>
    <name evidence="11" type="ORF">I8J31_12645</name>
</gene>
<keyword evidence="6 9" id="KW-0378">Hydrolase</keyword>
<keyword evidence="4 9" id="KW-0645">Protease</keyword>
<keyword evidence="5 9" id="KW-0479">Metal-binding</keyword>
<evidence type="ECO:0000313" key="12">
    <source>
        <dbReference type="Proteomes" id="UP000628710"/>
    </source>
</evidence>
<keyword evidence="3 9" id="KW-0031">Aminopeptidase</keyword>
<dbReference type="SUPFAM" id="SSF53187">
    <property type="entry name" value="Zn-dependent exopeptidases"/>
    <property type="match status" value="1"/>
</dbReference>
<dbReference type="PANTHER" id="PTHR28570">
    <property type="entry name" value="ASPARTYL AMINOPEPTIDASE"/>
    <property type="match status" value="1"/>
</dbReference>
<evidence type="ECO:0000256" key="5">
    <source>
        <dbReference type="ARBA" id="ARBA00022723"/>
    </source>
</evidence>
<dbReference type="Gene3D" id="3.40.630.10">
    <property type="entry name" value="Zn peptidases"/>
    <property type="match status" value="1"/>
</dbReference>
<dbReference type="GO" id="GO:0006508">
    <property type="term" value="P:proteolysis"/>
    <property type="evidence" value="ECO:0007669"/>
    <property type="project" value="UniProtKB-KW"/>
</dbReference>
<keyword evidence="12" id="KW-1185">Reference proteome</keyword>
<dbReference type="PANTHER" id="PTHR28570:SF3">
    <property type="entry name" value="ASPARTYL AMINOPEPTIDASE"/>
    <property type="match status" value="1"/>
</dbReference>
<dbReference type="Proteomes" id="UP000628710">
    <property type="component" value="Unassembled WGS sequence"/>
</dbReference>
<dbReference type="GO" id="GO:0004177">
    <property type="term" value="F:aminopeptidase activity"/>
    <property type="evidence" value="ECO:0007669"/>
    <property type="project" value="UniProtKB-KW"/>
</dbReference>
<sequence length="434" mass="47855">MEYSSFNNSLLSFLQASPTPFHATDSMRRALLAKGFVELFEADDWVIEEGKQYFVTRNESSLIAFTAPSLNFSQTGWRMIGAHTDSPCLKLKPNAQVDRFGYHQLGVEVYGGVLLHTWLDRDLSIAGRVTLKTDNGEIVSRLVDFKDPIAVVPNLAIHLNRGVNDGFSVNPQEEILPILCGVENEFDLHQLLISQLEAQYTDLSMASILDFELSLYDTQAPALVGLHQEYIASARLDNLLSCFVGLQSLLDSDSRCPSLLICTDHEEIGSLSACGANGPFLEDVLRRLTPNPEQYVQSIQRSMLVSADNAHALHPNYANKHDKNHAPAINKGAVIKVNANQRYATNSETASVYRDIAAEENYDVQCFVVRSDMGCGSTIGPITSGEIGVPTIDIGLPTFAMHSIRELAGSHDAYGLYKVLARFTQRTTLISRSN</sequence>
<dbReference type="InterPro" id="IPR023358">
    <property type="entry name" value="Peptidase_M18_dom2"/>
</dbReference>
<dbReference type="AlphaFoldDB" id="A0A934N6Y8"/>
<dbReference type="Pfam" id="PF02127">
    <property type="entry name" value="Peptidase_M18"/>
    <property type="match status" value="1"/>
</dbReference>
<evidence type="ECO:0000256" key="9">
    <source>
        <dbReference type="RuleBase" id="RU004386"/>
    </source>
</evidence>
<proteinExistence type="inferred from homology"/>
<dbReference type="InterPro" id="IPR001948">
    <property type="entry name" value="Peptidase_M18"/>
</dbReference>
<dbReference type="GO" id="GO:0008270">
    <property type="term" value="F:zinc ion binding"/>
    <property type="evidence" value="ECO:0007669"/>
    <property type="project" value="InterPro"/>
</dbReference>
<comment type="similarity">
    <text evidence="2 9">Belongs to the peptidase M18 family.</text>
</comment>
<evidence type="ECO:0000313" key="11">
    <source>
        <dbReference type="EMBL" id="MBJ7538526.1"/>
    </source>
</evidence>
<evidence type="ECO:0000256" key="7">
    <source>
        <dbReference type="ARBA" id="ARBA00022833"/>
    </source>
</evidence>
<dbReference type="NCBIfam" id="NF002759">
    <property type="entry name" value="PRK02813.1"/>
    <property type="match status" value="1"/>
</dbReference>
<reference evidence="11" key="1">
    <citation type="submission" date="2020-12" db="EMBL/GenBank/DDBJ databases">
        <title>Marinomonas arctica sp. nov., a psychrotolerant bacterium isolated from the Arctic.</title>
        <authorList>
            <person name="Zhang Y."/>
        </authorList>
    </citation>
    <scope>NUCLEOTIDE SEQUENCE</scope>
    <source>
        <strain evidence="11">C1424</strain>
    </source>
</reference>
<comment type="caution">
    <text evidence="11">The sequence shown here is derived from an EMBL/GenBank/DDBJ whole genome shotgun (WGS) entry which is preliminary data.</text>
</comment>
<evidence type="ECO:0000256" key="6">
    <source>
        <dbReference type="ARBA" id="ARBA00022801"/>
    </source>
</evidence>
<dbReference type="CDD" id="cd05658">
    <property type="entry name" value="M18_DAP"/>
    <property type="match status" value="1"/>
</dbReference>
<evidence type="ECO:0000256" key="1">
    <source>
        <dbReference type="ARBA" id="ARBA00001947"/>
    </source>
</evidence>
<dbReference type="GO" id="GO:0008237">
    <property type="term" value="F:metallopeptidase activity"/>
    <property type="evidence" value="ECO:0007669"/>
    <property type="project" value="UniProtKB-KW"/>
</dbReference>
<evidence type="ECO:0000256" key="10">
    <source>
        <dbReference type="RuleBase" id="RU004387"/>
    </source>
</evidence>
<evidence type="ECO:0000256" key="2">
    <source>
        <dbReference type="ARBA" id="ARBA00008290"/>
    </source>
</evidence>
<dbReference type="EMBL" id="JAEMNX010000014">
    <property type="protein sequence ID" value="MBJ7538526.1"/>
    <property type="molecule type" value="Genomic_DNA"/>
</dbReference>
<evidence type="ECO:0000256" key="8">
    <source>
        <dbReference type="ARBA" id="ARBA00023049"/>
    </source>
</evidence>
<keyword evidence="8 9" id="KW-0482">Metalloprotease</keyword>
<name>A0A934N6Y8_9GAMM</name>
<keyword evidence="7 9" id="KW-0862">Zinc</keyword>
<dbReference type="PRINTS" id="PR00932">
    <property type="entry name" value="AMINO1PTASE"/>
</dbReference>
<protein>
    <recommendedName>
        <fullName evidence="10">M18 family aminopeptidase</fullName>
        <ecNumber evidence="10">3.4.11.-</ecNumber>
    </recommendedName>
</protein>
<comment type="cofactor">
    <cofactor evidence="1 10">
        <name>Zn(2+)</name>
        <dbReference type="ChEBI" id="CHEBI:29105"/>
    </cofactor>
</comment>
<dbReference type="SUPFAM" id="SSF101821">
    <property type="entry name" value="Aminopeptidase/glucanase lid domain"/>
    <property type="match status" value="1"/>
</dbReference>
<dbReference type="RefSeq" id="WP_199468929.1">
    <property type="nucleotide sequence ID" value="NZ_JAEMNX010000014.1"/>
</dbReference>
<evidence type="ECO:0000256" key="4">
    <source>
        <dbReference type="ARBA" id="ARBA00022670"/>
    </source>
</evidence>
<dbReference type="Gene3D" id="2.30.250.10">
    <property type="entry name" value="Aminopeptidase i, Domain 2"/>
    <property type="match status" value="1"/>
</dbReference>